<reference evidence="2" key="1">
    <citation type="journal article" date="2018" name="Data Brief">
        <title>Genome sequence data from 17 accessions of Ensete ventricosum, a staple food crop for millions in Ethiopia.</title>
        <authorList>
            <person name="Yemataw Z."/>
            <person name="Muzemil S."/>
            <person name="Ambachew D."/>
            <person name="Tripathi L."/>
            <person name="Tesfaye K."/>
            <person name="Chala A."/>
            <person name="Farbos A."/>
            <person name="O'Neill P."/>
            <person name="Moore K."/>
            <person name="Grant M."/>
            <person name="Studholme D.J."/>
        </authorList>
    </citation>
    <scope>NUCLEOTIDE SEQUENCE [LARGE SCALE GENOMIC DNA]</scope>
    <source>
        <tissue evidence="2">Leaf</tissue>
    </source>
</reference>
<feature type="region of interest" description="Disordered" evidence="1">
    <location>
        <begin position="235"/>
        <end position="270"/>
    </location>
</feature>
<dbReference type="AlphaFoldDB" id="A0A445MF74"/>
<protein>
    <submittedName>
        <fullName evidence="2">Uncharacterized protein</fullName>
    </submittedName>
</protein>
<evidence type="ECO:0000256" key="1">
    <source>
        <dbReference type="SAM" id="MobiDB-lite"/>
    </source>
</evidence>
<sequence>MFSQAKSSCRLGEPKCPSLNRRLPYKLSFPYQVGMASSLSFTTSEFTSPSSLGPSSRVEGCHPSSRVGSRSEALSSSSSILTRSDVKAIKAMEVMESCHDFDSTILVESLVPGSASVFRTSMPYMLLSPGNAHTISGYYLTARAGFRVGAAPSNNIGWKSRFMYISHPQGREFGLEWSCYPINNAPPYLTDEDSILVGRLNDILSSSRMIRNLTEQWLVKAGLSPAPREAFGKRFAEATSHPQKKVKASDRHRTRHAEGGSKPHSSKGKE</sequence>
<accession>A0A445MF74</accession>
<proteinExistence type="predicted"/>
<evidence type="ECO:0000313" key="2">
    <source>
        <dbReference type="EMBL" id="RZR72915.1"/>
    </source>
</evidence>
<feature type="compositionally biased region" description="Basic and acidic residues" evidence="1">
    <location>
        <begin position="247"/>
        <end position="270"/>
    </location>
</feature>
<name>A0A445MF74_ENSVE</name>
<feature type="region of interest" description="Disordered" evidence="1">
    <location>
        <begin position="49"/>
        <end position="73"/>
    </location>
</feature>
<gene>
    <name evidence="2" type="ORF">BHM03_00018572</name>
</gene>
<dbReference type="EMBL" id="KV875783">
    <property type="protein sequence ID" value="RZR72915.1"/>
    <property type="molecule type" value="Genomic_DNA"/>
</dbReference>
<dbReference type="Proteomes" id="UP000290560">
    <property type="component" value="Unassembled WGS sequence"/>
</dbReference>
<organism evidence="2">
    <name type="scientific">Ensete ventricosum</name>
    <name type="common">Abyssinian banana</name>
    <name type="synonym">Musa ensete</name>
    <dbReference type="NCBI Taxonomy" id="4639"/>
    <lineage>
        <taxon>Eukaryota</taxon>
        <taxon>Viridiplantae</taxon>
        <taxon>Streptophyta</taxon>
        <taxon>Embryophyta</taxon>
        <taxon>Tracheophyta</taxon>
        <taxon>Spermatophyta</taxon>
        <taxon>Magnoliopsida</taxon>
        <taxon>Liliopsida</taxon>
        <taxon>Zingiberales</taxon>
        <taxon>Musaceae</taxon>
        <taxon>Ensete</taxon>
    </lineage>
</organism>
<feature type="compositionally biased region" description="Low complexity" evidence="1">
    <location>
        <begin position="64"/>
        <end position="73"/>
    </location>
</feature>